<reference evidence="2 3" key="1">
    <citation type="submission" date="2019-01" db="EMBL/GenBank/DDBJ databases">
        <title>Nocardioides guangzhouensis sp. nov., an actinobacterium isolated from soil.</title>
        <authorList>
            <person name="Fu Y."/>
            <person name="Cai Y."/>
            <person name="Lin Z."/>
            <person name="Chen P."/>
        </authorList>
    </citation>
    <scope>NUCLEOTIDE SEQUENCE [LARGE SCALE GENOMIC DNA]</scope>
    <source>
        <strain evidence="2 3">NBRC 105384</strain>
    </source>
</reference>
<organism evidence="2 3">
    <name type="scientific">Nocardioides iriomotensis</name>
    <dbReference type="NCBI Taxonomy" id="715784"/>
    <lineage>
        <taxon>Bacteria</taxon>
        <taxon>Bacillati</taxon>
        <taxon>Actinomycetota</taxon>
        <taxon>Actinomycetes</taxon>
        <taxon>Propionibacteriales</taxon>
        <taxon>Nocardioidaceae</taxon>
        <taxon>Nocardioides</taxon>
    </lineage>
</organism>
<comment type="caution">
    <text evidence="2">The sequence shown here is derived from an EMBL/GenBank/DDBJ whole genome shotgun (WGS) entry which is preliminary data.</text>
</comment>
<evidence type="ECO:0000313" key="3">
    <source>
        <dbReference type="Proteomes" id="UP000291189"/>
    </source>
</evidence>
<evidence type="ECO:0008006" key="4">
    <source>
        <dbReference type="Google" id="ProtNLM"/>
    </source>
</evidence>
<accession>A0A4Q5J5I5</accession>
<dbReference type="OrthoDB" id="5125216at2"/>
<dbReference type="AlphaFoldDB" id="A0A4Q5J5I5"/>
<feature type="compositionally biased region" description="Basic and acidic residues" evidence="1">
    <location>
        <begin position="55"/>
        <end position="64"/>
    </location>
</feature>
<proteinExistence type="predicted"/>
<feature type="compositionally biased region" description="Polar residues" evidence="1">
    <location>
        <begin position="80"/>
        <end position="94"/>
    </location>
</feature>
<gene>
    <name evidence="2" type="ORF">ETU37_05065</name>
</gene>
<dbReference type="EMBL" id="SDPU01000013">
    <property type="protein sequence ID" value="RYU13897.1"/>
    <property type="molecule type" value="Genomic_DNA"/>
</dbReference>
<keyword evidence="3" id="KW-1185">Reference proteome</keyword>
<evidence type="ECO:0000313" key="2">
    <source>
        <dbReference type="EMBL" id="RYU13897.1"/>
    </source>
</evidence>
<dbReference type="Proteomes" id="UP000291189">
    <property type="component" value="Unassembled WGS sequence"/>
</dbReference>
<evidence type="ECO:0000256" key="1">
    <source>
        <dbReference type="SAM" id="MobiDB-lite"/>
    </source>
</evidence>
<protein>
    <recommendedName>
        <fullName evidence="4">YtxH domain-containing protein</fullName>
    </recommendedName>
</protein>
<name>A0A4Q5J5I5_9ACTN</name>
<sequence length="94" mass="9836">MKKLTLLAAAAVGYVLGSRAGRERYEQIKAGATKIAQDPRVRAKASEAGQTIKEQAPHVRDKVVETASSATAAAKEKVGSHSSGADQSTPYPQS</sequence>
<feature type="region of interest" description="Disordered" evidence="1">
    <location>
        <begin position="46"/>
        <end position="94"/>
    </location>
</feature>
<dbReference type="RefSeq" id="WP_129985965.1">
    <property type="nucleotide sequence ID" value="NZ_SDPU01000013.1"/>
</dbReference>